<accession>A0AC60Q0D3</accession>
<evidence type="ECO:0000313" key="1">
    <source>
        <dbReference type="EMBL" id="KAG0426507.1"/>
    </source>
</evidence>
<gene>
    <name evidence="1" type="ORF">HPB47_026384</name>
</gene>
<protein>
    <submittedName>
        <fullName evidence="1">Uncharacterized protein</fullName>
    </submittedName>
</protein>
<comment type="caution">
    <text evidence="1">The sequence shown here is derived from an EMBL/GenBank/DDBJ whole genome shotgun (WGS) entry which is preliminary data.</text>
</comment>
<name>A0AC60Q0D3_IXOPE</name>
<dbReference type="Proteomes" id="UP000805193">
    <property type="component" value="Unassembled WGS sequence"/>
</dbReference>
<evidence type="ECO:0000313" key="2">
    <source>
        <dbReference type="Proteomes" id="UP000805193"/>
    </source>
</evidence>
<reference evidence="1 2" key="1">
    <citation type="journal article" date="2020" name="Cell">
        <title>Large-Scale Comparative Analyses of Tick Genomes Elucidate Their Genetic Diversity and Vector Capacities.</title>
        <authorList>
            <consortium name="Tick Genome and Microbiome Consortium (TIGMIC)"/>
            <person name="Jia N."/>
            <person name="Wang J."/>
            <person name="Shi W."/>
            <person name="Du L."/>
            <person name="Sun Y."/>
            <person name="Zhan W."/>
            <person name="Jiang J.F."/>
            <person name="Wang Q."/>
            <person name="Zhang B."/>
            <person name="Ji P."/>
            <person name="Bell-Sakyi L."/>
            <person name="Cui X.M."/>
            <person name="Yuan T.T."/>
            <person name="Jiang B.G."/>
            <person name="Yang W.F."/>
            <person name="Lam T.T."/>
            <person name="Chang Q.C."/>
            <person name="Ding S.J."/>
            <person name="Wang X.J."/>
            <person name="Zhu J.G."/>
            <person name="Ruan X.D."/>
            <person name="Zhao L."/>
            <person name="Wei J.T."/>
            <person name="Ye R.Z."/>
            <person name="Que T.C."/>
            <person name="Du C.H."/>
            <person name="Zhou Y.H."/>
            <person name="Cheng J.X."/>
            <person name="Dai P.F."/>
            <person name="Guo W.B."/>
            <person name="Han X.H."/>
            <person name="Huang E.J."/>
            <person name="Li L.F."/>
            <person name="Wei W."/>
            <person name="Gao Y.C."/>
            <person name="Liu J.Z."/>
            <person name="Shao H.Z."/>
            <person name="Wang X."/>
            <person name="Wang C.C."/>
            <person name="Yang T.C."/>
            <person name="Huo Q.B."/>
            <person name="Li W."/>
            <person name="Chen H.Y."/>
            <person name="Chen S.E."/>
            <person name="Zhou L.G."/>
            <person name="Ni X.B."/>
            <person name="Tian J.H."/>
            <person name="Sheng Y."/>
            <person name="Liu T."/>
            <person name="Pan Y.S."/>
            <person name="Xia L.Y."/>
            <person name="Li J."/>
            <person name="Zhao F."/>
            <person name="Cao W.C."/>
        </authorList>
    </citation>
    <scope>NUCLEOTIDE SEQUENCE [LARGE SCALE GENOMIC DNA]</scope>
    <source>
        <strain evidence="1">Iper-2018</strain>
    </source>
</reference>
<keyword evidence="2" id="KW-1185">Reference proteome</keyword>
<organism evidence="1 2">
    <name type="scientific">Ixodes persulcatus</name>
    <name type="common">Taiga tick</name>
    <dbReference type="NCBI Taxonomy" id="34615"/>
    <lineage>
        <taxon>Eukaryota</taxon>
        <taxon>Metazoa</taxon>
        <taxon>Ecdysozoa</taxon>
        <taxon>Arthropoda</taxon>
        <taxon>Chelicerata</taxon>
        <taxon>Arachnida</taxon>
        <taxon>Acari</taxon>
        <taxon>Parasitiformes</taxon>
        <taxon>Ixodida</taxon>
        <taxon>Ixodoidea</taxon>
        <taxon>Ixodidae</taxon>
        <taxon>Ixodinae</taxon>
        <taxon>Ixodes</taxon>
    </lineage>
</organism>
<proteinExistence type="predicted"/>
<dbReference type="EMBL" id="JABSTQ010009712">
    <property type="protein sequence ID" value="KAG0426507.1"/>
    <property type="molecule type" value="Genomic_DNA"/>
</dbReference>
<sequence>MPEVSQSLLSARQQQQERKSTSPDPEGDYGGHRPEKIHKNALPDLWLRLSFLKRRFGDSSARASVRPSSAEAKQWALSFADLAASKYGLALFHVFLSREFSEENLEFWLACEEFKKCRCNKLPVKAKRIFNEFIAPRAPKEVNLDALTRSQVMDSLSHPDRQSLDRAQRRVQGLMEQDAYLRFLQCDLYLELWQVEAPVDCWRHPLPHPRDARKMKGAPQGTVTLSSQFSHEDVRADGAGPGCGMSWIPLFLRDSRTPVYEKQGPK</sequence>